<sequence>MQMHATNNKNISILVVTMLHITSRDKEGKVITTKQMVYITNNSEKLFLIRGALVDLHIMPKISPRYRYKLTTQGYIALGGRYTRQYDEVVAKIPNKTKCVNDALLWADTLEESCHQSVP</sequence>
<accession>A0AAV4EJH5</accession>
<proteinExistence type="predicted"/>
<dbReference type="EMBL" id="BMAT01007256">
    <property type="protein sequence ID" value="GFR60916.1"/>
    <property type="molecule type" value="Genomic_DNA"/>
</dbReference>
<evidence type="ECO:0000313" key="2">
    <source>
        <dbReference type="Proteomes" id="UP000762676"/>
    </source>
</evidence>
<comment type="caution">
    <text evidence="1">The sequence shown here is derived from an EMBL/GenBank/DDBJ whole genome shotgun (WGS) entry which is preliminary data.</text>
</comment>
<protein>
    <submittedName>
        <fullName evidence="1">Uncharacterized protein</fullName>
    </submittedName>
</protein>
<reference evidence="1 2" key="1">
    <citation type="journal article" date="2021" name="Elife">
        <title>Chloroplast acquisition without the gene transfer in kleptoplastic sea slugs, Plakobranchus ocellatus.</title>
        <authorList>
            <person name="Maeda T."/>
            <person name="Takahashi S."/>
            <person name="Yoshida T."/>
            <person name="Shimamura S."/>
            <person name="Takaki Y."/>
            <person name="Nagai Y."/>
            <person name="Toyoda A."/>
            <person name="Suzuki Y."/>
            <person name="Arimoto A."/>
            <person name="Ishii H."/>
            <person name="Satoh N."/>
            <person name="Nishiyama T."/>
            <person name="Hasebe M."/>
            <person name="Maruyama T."/>
            <person name="Minagawa J."/>
            <person name="Obokata J."/>
            <person name="Shigenobu S."/>
        </authorList>
    </citation>
    <scope>NUCLEOTIDE SEQUENCE [LARGE SCALE GENOMIC DNA]</scope>
</reference>
<dbReference type="Proteomes" id="UP000762676">
    <property type="component" value="Unassembled WGS sequence"/>
</dbReference>
<organism evidence="1 2">
    <name type="scientific">Elysia marginata</name>
    <dbReference type="NCBI Taxonomy" id="1093978"/>
    <lineage>
        <taxon>Eukaryota</taxon>
        <taxon>Metazoa</taxon>
        <taxon>Spiralia</taxon>
        <taxon>Lophotrochozoa</taxon>
        <taxon>Mollusca</taxon>
        <taxon>Gastropoda</taxon>
        <taxon>Heterobranchia</taxon>
        <taxon>Euthyneura</taxon>
        <taxon>Panpulmonata</taxon>
        <taxon>Sacoglossa</taxon>
        <taxon>Placobranchoidea</taxon>
        <taxon>Plakobranchidae</taxon>
        <taxon>Elysia</taxon>
    </lineage>
</organism>
<name>A0AAV4EJH5_9GAST</name>
<evidence type="ECO:0000313" key="1">
    <source>
        <dbReference type="EMBL" id="GFR60916.1"/>
    </source>
</evidence>
<gene>
    <name evidence="1" type="ORF">ElyMa_003543700</name>
</gene>
<keyword evidence="2" id="KW-1185">Reference proteome</keyword>
<dbReference type="AlphaFoldDB" id="A0AAV4EJH5"/>